<dbReference type="PANTHER" id="PTHR12303:SF6">
    <property type="entry name" value="CARNOSINE N-METHYLTRANSFERASE"/>
    <property type="match status" value="1"/>
</dbReference>
<keyword evidence="9" id="KW-0808">Transferase</keyword>
<evidence type="ECO:0000256" key="8">
    <source>
        <dbReference type="ARBA" id="ARBA00022664"/>
    </source>
</evidence>
<proteinExistence type="inferred from homology"/>
<evidence type="ECO:0000256" key="12">
    <source>
        <dbReference type="ARBA" id="ARBA00023187"/>
    </source>
</evidence>
<feature type="compositionally biased region" description="Basic and acidic residues" evidence="14">
    <location>
        <begin position="1"/>
        <end position="14"/>
    </location>
</feature>
<dbReference type="EMBL" id="SPOI01000094">
    <property type="protein sequence ID" value="TIB37638.1"/>
    <property type="molecule type" value="Genomic_DNA"/>
</dbReference>
<dbReference type="Proteomes" id="UP000310689">
    <property type="component" value="Unassembled WGS sequence"/>
</dbReference>
<evidence type="ECO:0000256" key="2">
    <source>
        <dbReference type="ARBA" id="ARBA00010028"/>
    </source>
</evidence>
<comment type="similarity">
    <text evidence="3">Belongs to the carnosine N-methyltransferase family.</text>
</comment>
<dbReference type="SUPFAM" id="SSF53335">
    <property type="entry name" value="S-adenosyl-L-methionine-dependent methyltransferases"/>
    <property type="match status" value="1"/>
</dbReference>
<name>A0A4T0J5D2_WALIC</name>
<dbReference type="Pfam" id="PF08231">
    <property type="entry name" value="SYF2"/>
    <property type="match status" value="1"/>
</dbReference>
<keyword evidence="12" id="KW-0508">mRNA splicing</keyword>
<comment type="similarity">
    <text evidence="2">Belongs to the SYF2 family.</text>
</comment>
<evidence type="ECO:0000256" key="14">
    <source>
        <dbReference type="SAM" id="MobiDB-lite"/>
    </source>
</evidence>
<dbReference type="GO" id="GO:0006397">
    <property type="term" value="P:mRNA processing"/>
    <property type="evidence" value="ECO:0007669"/>
    <property type="project" value="UniProtKB-KW"/>
</dbReference>
<evidence type="ECO:0000256" key="7">
    <source>
        <dbReference type="ARBA" id="ARBA00022603"/>
    </source>
</evidence>
<evidence type="ECO:0000256" key="10">
    <source>
        <dbReference type="ARBA" id="ARBA00022691"/>
    </source>
</evidence>
<feature type="compositionally biased region" description="Basic and acidic residues" evidence="14">
    <location>
        <begin position="321"/>
        <end position="360"/>
    </location>
</feature>
<dbReference type="EC" id="2.1.1.22" evidence="4"/>
<evidence type="ECO:0000256" key="1">
    <source>
        <dbReference type="ARBA" id="ARBA00004123"/>
    </source>
</evidence>
<comment type="subcellular location">
    <subcellularLocation>
        <location evidence="1">Nucleus</location>
    </subcellularLocation>
</comment>
<feature type="region of interest" description="Disordered" evidence="14">
    <location>
        <begin position="317"/>
        <end position="376"/>
    </location>
</feature>
<dbReference type="GO" id="GO:0032259">
    <property type="term" value="P:methylation"/>
    <property type="evidence" value="ECO:0007669"/>
    <property type="project" value="UniProtKB-KW"/>
</dbReference>
<evidence type="ECO:0000256" key="5">
    <source>
        <dbReference type="ARBA" id="ARBA00013557"/>
    </source>
</evidence>
<keyword evidence="7" id="KW-0489">Methyltransferase</keyword>
<organism evidence="15 16">
    <name type="scientific">Wallemia ichthyophaga</name>
    <dbReference type="NCBI Taxonomy" id="245174"/>
    <lineage>
        <taxon>Eukaryota</taxon>
        <taxon>Fungi</taxon>
        <taxon>Dikarya</taxon>
        <taxon>Basidiomycota</taxon>
        <taxon>Wallemiomycotina</taxon>
        <taxon>Wallemiomycetes</taxon>
        <taxon>Wallemiales</taxon>
        <taxon>Wallemiaceae</taxon>
        <taxon>Wallemia</taxon>
    </lineage>
</organism>
<keyword evidence="10" id="KW-0949">S-adenosyl-L-methionine</keyword>
<evidence type="ECO:0000313" key="15">
    <source>
        <dbReference type="EMBL" id="TIB37638.1"/>
    </source>
</evidence>
<dbReference type="PANTHER" id="PTHR12303">
    <property type="entry name" value="CARNOSINE N-METHYLTRANSFERASE"/>
    <property type="match status" value="1"/>
</dbReference>
<evidence type="ECO:0000256" key="3">
    <source>
        <dbReference type="ARBA" id="ARBA00010086"/>
    </source>
</evidence>
<keyword evidence="13" id="KW-0539">Nucleus</keyword>
<dbReference type="InterPro" id="IPR013260">
    <property type="entry name" value="mRNA_splic_SYF2"/>
</dbReference>
<dbReference type="InterPro" id="IPR012901">
    <property type="entry name" value="CARME"/>
</dbReference>
<accession>A0A4T0J5D2</accession>
<keyword evidence="11" id="KW-0747">Spliceosome</keyword>
<evidence type="ECO:0000256" key="4">
    <source>
        <dbReference type="ARBA" id="ARBA00012003"/>
    </source>
</evidence>
<dbReference type="Pfam" id="PF07942">
    <property type="entry name" value="CARME"/>
    <property type="match status" value="1"/>
</dbReference>
<protein>
    <recommendedName>
        <fullName evidence="6">Pre-mRNA-splicing factor SYF2</fullName>
        <ecNumber evidence="4">2.1.1.22</ecNumber>
    </recommendedName>
    <alternativeName>
        <fullName evidence="5">Pre-mRNA-splicing factor syf2</fullName>
    </alternativeName>
</protein>
<dbReference type="GO" id="GO:0030735">
    <property type="term" value="F:carnosine N-methyltransferase activity"/>
    <property type="evidence" value="ECO:0007669"/>
    <property type="project" value="UniProtKB-EC"/>
</dbReference>
<dbReference type="GO" id="GO:0008380">
    <property type="term" value="P:RNA splicing"/>
    <property type="evidence" value="ECO:0007669"/>
    <property type="project" value="UniProtKB-KW"/>
</dbReference>
<dbReference type="SMART" id="SM01296">
    <property type="entry name" value="N2227"/>
    <property type="match status" value="1"/>
</dbReference>
<evidence type="ECO:0000256" key="6">
    <source>
        <dbReference type="ARBA" id="ARBA00014745"/>
    </source>
</evidence>
<dbReference type="InterPro" id="IPR029063">
    <property type="entry name" value="SAM-dependent_MTases_sf"/>
</dbReference>
<keyword evidence="8" id="KW-0507">mRNA processing</keyword>
<evidence type="ECO:0000256" key="13">
    <source>
        <dbReference type="ARBA" id="ARBA00023242"/>
    </source>
</evidence>
<evidence type="ECO:0000256" key="9">
    <source>
        <dbReference type="ARBA" id="ARBA00022679"/>
    </source>
</evidence>
<sequence length="639" mass="73282">MSNDRENKLQELRQRMQKSSTDNRAAVHDEHNTSKNQVRVAHKLEKKEKLADAIQEKKRVVEEGEDVERSKNMDYSIEDNENWEKKLKQKARNARFEFDDAEQVSQRRYKKDLAYIKPNMATYNKQKEQALGLPPGTITDDSSNADKSSTVDLYREADSLIYADHKPTDEDLDKLTNKVNDDIHRRKNFSRKRPEKEEDKTYINDRNKVFNNKINRYFNQYTKEIRESFEREKAHNAAKEKAHFQSILNVLDIYQIASLGQIKNKLSVFHSLADDHKELLNQIGFKSRLGKIETAINANSLVVSAIRSQGDGLLEDMEQEEQAREMEKLGTCDGGQHDHSGHSGHSGDFEHSHSHSHSHEVPLSPASSSIHPEKPTPTQMEKLLSTLKQFVRDWSSDGEKERSSSYGPILDTLEKKFGNLSKEQRLQTKILVPGAGLARLAFDIARMGFSSQGNEFSYFMLLASFFILNRTTERNEHTLFPFAHSSSNHPTAASQLRCITVPDVLPLDYLRGPESDFSLVAGEFLEIYGGDDEKEQWDVVVTCFYLDTAKNIIDYIKTISHVLRPGGQFINLGPLLYHFESNEDGEPSIELTLEELKALLPKCGFRLDEERMIDTTYTNNPNSMLQYTYKACFWTATKL</sequence>
<comment type="caution">
    <text evidence="15">The sequence shown here is derived from an EMBL/GenBank/DDBJ whole genome shotgun (WGS) entry which is preliminary data.</text>
</comment>
<reference evidence="15 16" key="1">
    <citation type="submission" date="2019-03" db="EMBL/GenBank/DDBJ databases">
        <title>Sequencing 23 genomes of Wallemia ichthyophaga.</title>
        <authorList>
            <person name="Gostincar C."/>
        </authorList>
    </citation>
    <scope>NUCLEOTIDE SEQUENCE [LARGE SCALE GENOMIC DNA]</scope>
    <source>
        <strain evidence="15 16">EXF-6200</strain>
    </source>
</reference>
<evidence type="ECO:0000313" key="16">
    <source>
        <dbReference type="Proteomes" id="UP000310689"/>
    </source>
</evidence>
<dbReference type="AlphaFoldDB" id="A0A4T0J5D2"/>
<gene>
    <name evidence="15" type="ORF">E3P86_02092</name>
</gene>
<feature type="region of interest" description="Disordered" evidence="14">
    <location>
        <begin position="1"/>
        <end position="40"/>
    </location>
</feature>
<evidence type="ECO:0000256" key="11">
    <source>
        <dbReference type="ARBA" id="ARBA00022728"/>
    </source>
</evidence>
<dbReference type="GO" id="GO:0005681">
    <property type="term" value="C:spliceosomal complex"/>
    <property type="evidence" value="ECO:0007669"/>
    <property type="project" value="UniProtKB-KW"/>
</dbReference>
<dbReference type="Gene3D" id="3.40.50.150">
    <property type="entry name" value="Vaccinia Virus protein VP39"/>
    <property type="match status" value="1"/>
</dbReference>